<evidence type="ECO:0000313" key="6">
    <source>
        <dbReference type="Proteomes" id="UP001522662"/>
    </source>
</evidence>
<keyword evidence="3" id="KW-0804">Transcription</keyword>
<comment type="caution">
    <text evidence="5">The sequence shown here is derived from an EMBL/GenBank/DDBJ whole genome shotgun (WGS) entry which is preliminary data.</text>
</comment>
<protein>
    <submittedName>
        <fullName evidence="5">Crp/Fnr family transcriptional regulator</fullName>
    </submittedName>
</protein>
<dbReference type="PROSITE" id="PS51063">
    <property type="entry name" value="HTH_CRP_2"/>
    <property type="match status" value="1"/>
</dbReference>
<organism evidence="5 6">
    <name type="scientific">Peteryoungia algae</name>
    <dbReference type="NCBI Taxonomy" id="2919917"/>
    <lineage>
        <taxon>Bacteria</taxon>
        <taxon>Pseudomonadati</taxon>
        <taxon>Pseudomonadota</taxon>
        <taxon>Alphaproteobacteria</taxon>
        <taxon>Hyphomicrobiales</taxon>
        <taxon>Rhizobiaceae</taxon>
        <taxon>Peteryoungia</taxon>
    </lineage>
</organism>
<keyword evidence="2" id="KW-0238">DNA-binding</keyword>
<evidence type="ECO:0000256" key="2">
    <source>
        <dbReference type="ARBA" id="ARBA00023125"/>
    </source>
</evidence>
<evidence type="ECO:0000313" key="5">
    <source>
        <dbReference type="EMBL" id="MCJ8240549.1"/>
    </source>
</evidence>
<dbReference type="Pfam" id="PF13545">
    <property type="entry name" value="HTH_Crp_2"/>
    <property type="match status" value="1"/>
</dbReference>
<accession>A0ABT0D560</accession>
<dbReference type="SUPFAM" id="SSF46785">
    <property type="entry name" value="Winged helix' DNA-binding domain"/>
    <property type="match status" value="1"/>
</dbReference>
<dbReference type="InterPro" id="IPR036390">
    <property type="entry name" value="WH_DNA-bd_sf"/>
</dbReference>
<sequence>MSKLMRFDDQLNLGQAMAQEHRKSGARPSRAVLRHFPAGTTIFDVESPLSRVLFIENGWTISSKTMLNGTRIVTDFFLHGDVLSSASTSMSHETVHAVSDVNCYEFQGHMAGSGGDGGSQLPLIMTIELMKRHARIAERLASIGRRDAFGRTGHLLLELAIRAGNSARPGLDGFECPLKQSEIGDALGLSTVHVNRVLKEMRLGGLLSFRNGIVEFLNRRKLIEMVDFDPSYLADGSETAGFQDIHQS</sequence>
<keyword evidence="6" id="KW-1185">Reference proteome</keyword>
<dbReference type="RefSeq" id="WP_229576136.1">
    <property type="nucleotide sequence ID" value="NZ_CP128477.1"/>
</dbReference>
<reference evidence="5 6" key="1">
    <citation type="submission" date="2022-03" db="EMBL/GenBank/DDBJ databases">
        <title>Rhizobium SSM4.3 sp. nov., isolated from Sediment (Gouqi Island).</title>
        <authorList>
            <person name="Chen G."/>
        </authorList>
    </citation>
    <scope>NUCLEOTIDE SEQUENCE [LARGE SCALE GENOMIC DNA]</scope>
    <source>
        <strain evidence="5 6">SSM4.3</strain>
        <plasmid evidence="5">unnamed</plasmid>
    </source>
</reference>
<dbReference type="InterPro" id="IPR014710">
    <property type="entry name" value="RmlC-like_jellyroll"/>
</dbReference>
<keyword evidence="5" id="KW-0614">Plasmid</keyword>
<name>A0ABT0D560_9HYPH</name>
<dbReference type="SUPFAM" id="SSF51206">
    <property type="entry name" value="cAMP-binding domain-like"/>
    <property type="match status" value="1"/>
</dbReference>
<dbReference type="InterPro" id="IPR012318">
    <property type="entry name" value="HTH_CRP"/>
</dbReference>
<keyword evidence="1" id="KW-0805">Transcription regulation</keyword>
<evidence type="ECO:0000259" key="4">
    <source>
        <dbReference type="PROSITE" id="PS51063"/>
    </source>
</evidence>
<dbReference type="Gene3D" id="2.60.120.10">
    <property type="entry name" value="Jelly Rolls"/>
    <property type="match status" value="1"/>
</dbReference>
<geneLocation type="plasmid" evidence="5">
    <name>unnamed</name>
</geneLocation>
<dbReference type="Gene3D" id="1.10.10.10">
    <property type="entry name" value="Winged helix-like DNA-binding domain superfamily/Winged helix DNA-binding domain"/>
    <property type="match status" value="1"/>
</dbReference>
<dbReference type="InterPro" id="IPR036388">
    <property type="entry name" value="WH-like_DNA-bd_sf"/>
</dbReference>
<dbReference type="EMBL" id="JALAYX010000006">
    <property type="protein sequence ID" value="MCJ8240549.1"/>
    <property type="molecule type" value="Genomic_DNA"/>
</dbReference>
<dbReference type="Proteomes" id="UP001522662">
    <property type="component" value="Unassembled WGS sequence"/>
</dbReference>
<gene>
    <name evidence="5" type="ORF">MKJ03_19610</name>
</gene>
<feature type="domain" description="HTH crp-type" evidence="4">
    <location>
        <begin position="146"/>
        <end position="220"/>
    </location>
</feature>
<evidence type="ECO:0000256" key="3">
    <source>
        <dbReference type="ARBA" id="ARBA00023163"/>
    </source>
</evidence>
<proteinExistence type="predicted"/>
<dbReference type="InterPro" id="IPR018490">
    <property type="entry name" value="cNMP-bd_dom_sf"/>
</dbReference>
<evidence type="ECO:0000256" key="1">
    <source>
        <dbReference type="ARBA" id="ARBA00023015"/>
    </source>
</evidence>